<sequence length="83" mass="8643">MLENVCAWMAVLLGLAAAVLWLRASRIRVPPFPGVGLDSSPEVFEPVRQALAKGADLNARAAAVTAAAVVLQALSLGLHQVGR</sequence>
<protein>
    <recommendedName>
        <fullName evidence="3">Aerotolerance regulator N-terminal domain-containing protein</fullName>
    </recommendedName>
</protein>
<evidence type="ECO:0000313" key="1">
    <source>
        <dbReference type="EMBL" id="RYC29541.1"/>
    </source>
</evidence>
<proteinExistence type="predicted"/>
<dbReference type="AlphaFoldDB" id="A0A4Q2U3M2"/>
<reference evidence="1 2" key="2">
    <citation type="submission" date="2019-02" db="EMBL/GenBank/DDBJ databases">
        <title>'Lichenibacterium ramalinii' gen. nov. sp. nov., 'Lichenibacterium minor' gen. nov. sp. nov.</title>
        <authorList>
            <person name="Pankratov T."/>
        </authorList>
    </citation>
    <scope>NUCLEOTIDE SEQUENCE [LARGE SCALE GENOMIC DNA]</scope>
    <source>
        <strain evidence="1 2">RmlP026</strain>
    </source>
</reference>
<reference evidence="1 2" key="1">
    <citation type="submission" date="2018-12" db="EMBL/GenBank/DDBJ databases">
        <authorList>
            <person name="Grouzdev D.S."/>
            <person name="Krutkina M.S."/>
        </authorList>
    </citation>
    <scope>NUCLEOTIDE SEQUENCE [LARGE SCALE GENOMIC DNA]</scope>
    <source>
        <strain evidence="1 2">RmlP026</strain>
    </source>
</reference>
<keyword evidence="2" id="KW-1185">Reference proteome</keyword>
<dbReference type="Proteomes" id="UP000290759">
    <property type="component" value="Unassembled WGS sequence"/>
</dbReference>
<dbReference type="RefSeq" id="WP_129229321.1">
    <property type="nucleotide sequence ID" value="NZ_QYBB01000048.1"/>
</dbReference>
<name>A0A4Q2U3M2_9HYPH</name>
<organism evidence="1 2">
    <name type="scientific">Lichenibacterium minor</name>
    <dbReference type="NCBI Taxonomy" id="2316528"/>
    <lineage>
        <taxon>Bacteria</taxon>
        <taxon>Pseudomonadati</taxon>
        <taxon>Pseudomonadota</taxon>
        <taxon>Alphaproteobacteria</taxon>
        <taxon>Hyphomicrobiales</taxon>
        <taxon>Lichenihabitantaceae</taxon>
        <taxon>Lichenibacterium</taxon>
    </lineage>
</organism>
<gene>
    <name evidence="1" type="ORF">D3273_23430</name>
</gene>
<accession>A0A4Q2U3M2</accession>
<evidence type="ECO:0000313" key="2">
    <source>
        <dbReference type="Proteomes" id="UP000290759"/>
    </source>
</evidence>
<dbReference type="EMBL" id="QYBB01000048">
    <property type="protein sequence ID" value="RYC29541.1"/>
    <property type="molecule type" value="Genomic_DNA"/>
</dbReference>
<evidence type="ECO:0008006" key="3">
    <source>
        <dbReference type="Google" id="ProtNLM"/>
    </source>
</evidence>
<comment type="caution">
    <text evidence="1">The sequence shown here is derived from an EMBL/GenBank/DDBJ whole genome shotgun (WGS) entry which is preliminary data.</text>
</comment>